<proteinExistence type="predicted"/>
<dbReference type="HOGENOM" id="CLU_2708549_0_0_1"/>
<organism evidence="1 3">
    <name type="scientific">Medicago truncatula</name>
    <name type="common">Barrel medic</name>
    <name type="synonym">Medicago tribuloides</name>
    <dbReference type="NCBI Taxonomy" id="3880"/>
    <lineage>
        <taxon>Eukaryota</taxon>
        <taxon>Viridiplantae</taxon>
        <taxon>Streptophyta</taxon>
        <taxon>Embryophyta</taxon>
        <taxon>Tracheophyta</taxon>
        <taxon>Spermatophyta</taxon>
        <taxon>Magnoliopsida</taxon>
        <taxon>eudicotyledons</taxon>
        <taxon>Gunneridae</taxon>
        <taxon>Pentapetalae</taxon>
        <taxon>rosids</taxon>
        <taxon>fabids</taxon>
        <taxon>Fabales</taxon>
        <taxon>Fabaceae</taxon>
        <taxon>Papilionoideae</taxon>
        <taxon>50 kb inversion clade</taxon>
        <taxon>NPAAA clade</taxon>
        <taxon>Hologalegina</taxon>
        <taxon>IRL clade</taxon>
        <taxon>Trifolieae</taxon>
        <taxon>Medicago</taxon>
    </lineage>
</organism>
<dbReference type="PaxDb" id="3880-AES90563"/>
<reference evidence="1 3" key="1">
    <citation type="journal article" date="2011" name="Nature">
        <title>The Medicago genome provides insight into the evolution of rhizobial symbioses.</title>
        <authorList>
            <person name="Young N.D."/>
            <person name="Debelle F."/>
            <person name="Oldroyd G.E."/>
            <person name="Geurts R."/>
            <person name="Cannon S.B."/>
            <person name="Udvardi M.K."/>
            <person name="Benedito V.A."/>
            <person name="Mayer K.F."/>
            <person name="Gouzy J."/>
            <person name="Schoof H."/>
            <person name="Van de Peer Y."/>
            <person name="Proost S."/>
            <person name="Cook D.R."/>
            <person name="Meyers B.C."/>
            <person name="Spannagl M."/>
            <person name="Cheung F."/>
            <person name="De Mita S."/>
            <person name="Krishnakumar V."/>
            <person name="Gundlach H."/>
            <person name="Zhou S."/>
            <person name="Mudge J."/>
            <person name="Bharti A.K."/>
            <person name="Murray J.D."/>
            <person name="Naoumkina M.A."/>
            <person name="Rosen B."/>
            <person name="Silverstein K.A."/>
            <person name="Tang H."/>
            <person name="Rombauts S."/>
            <person name="Zhao P.X."/>
            <person name="Zhou P."/>
            <person name="Barbe V."/>
            <person name="Bardou P."/>
            <person name="Bechner M."/>
            <person name="Bellec A."/>
            <person name="Berger A."/>
            <person name="Berges H."/>
            <person name="Bidwell S."/>
            <person name="Bisseling T."/>
            <person name="Choisne N."/>
            <person name="Couloux A."/>
            <person name="Denny R."/>
            <person name="Deshpande S."/>
            <person name="Dai X."/>
            <person name="Doyle J.J."/>
            <person name="Dudez A.M."/>
            <person name="Farmer A.D."/>
            <person name="Fouteau S."/>
            <person name="Franken C."/>
            <person name="Gibelin C."/>
            <person name="Gish J."/>
            <person name="Goldstein S."/>
            <person name="Gonzalez A.J."/>
            <person name="Green P.J."/>
            <person name="Hallab A."/>
            <person name="Hartog M."/>
            <person name="Hua A."/>
            <person name="Humphray S.J."/>
            <person name="Jeong D.H."/>
            <person name="Jing Y."/>
            <person name="Jocker A."/>
            <person name="Kenton S.M."/>
            <person name="Kim D.J."/>
            <person name="Klee K."/>
            <person name="Lai H."/>
            <person name="Lang C."/>
            <person name="Lin S."/>
            <person name="Macmil S.L."/>
            <person name="Magdelenat G."/>
            <person name="Matthews L."/>
            <person name="McCorrison J."/>
            <person name="Monaghan E.L."/>
            <person name="Mun J.H."/>
            <person name="Najar F.Z."/>
            <person name="Nicholson C."/>
            <person name="Noirot C."/>
            <person name="O'Bleness M."/>
            <person name="Paule C.R."/>
            <person name="Poulain J."/>
            <person name="Prion F."/>
            <person name="Qin B."/>
            <person name="Qu C."/>
            <person name="Retzel E.F."/>
            <person name="Riddle C."/>
            <person name="Sallet E."/>
            <person name="Samain S."/>
            <person name="Samson N."/>
            <person name="Sanders I."/>
            <person name="Saurat O."/>
            <person name="Scarpelli C."/>
            <person name="Schiex T."/>
            <person name="Segurens B."/>
            <person name="Severin A.J."/>
            <person name="Sherrier D.J."/>
            <person name="Shi R."/>
            <person name="Sims S."/>
            <person name="Singer S.R."/>
            <person name="Sinharoy S."/>
            <person name="Sterck L."/>
            <person name="Viollet A."/>
            <person name="Wang B.B."/>
            <person name="Wang K."/>
            <person name="Wang M."/>
            <person name="Wang X."/>
            <person name="Warfsmann J."/>
            <person name="Weissenbach J."/>
            <person name="White D.D."/>
            <person name="White J.D."/>
            <person name="Wiley G.B."/>
            <person name="Wincker P."/>
            <person name="Xing Y."/>
            <person name="Yang L."/>
            <person name="Yao Z."/>
            <person name="Ying F."/>
            <person name="Zhai J."/>
            <person name="Zhou L."/>
            <person name="Zuber A."/>
            <person name="Denarie J."/>
            <person name="Dixon R.A."/>
            <person name="May G.D."/>
            <person name="Schwartz D.C."/>
            <person name="Rogers J."/>
            <person name="Quetier F."/>
            <person name="Town C.D."/>
            <person name="Roe B.A."/>
        </authorList>
    </citation>
    <scope>NUCLEOTIDE SEQUENCE [LARGE SCALE GENOMIC DNA]</scope>
    <source>
        <strain evidence="1">A17</strain>
        <strain evidence="2 3">cv. Jemalong A17</strain>
    </source>
</reference>
<protein>
    <submittedName>
        <fullName evidence="1 2">Uncharacterized protein</fullName>
    </submittedName>
</protein>
<reference evidence="1 3" key="2">
    <citation type="journal article" date="2014" name="BMC Genomics">
        <title>An improved genome release (version Mt4.0) for the model legume Medicago truncatula.</title>
        <authorList>
            <person name="Tang H."/>
            <person name="Krishnakumar V."/>
            <person name="Bidwell S."/>
            <person name="Rosen B."/>
            <person name="Chan A."/>
            <person name="Zhou S."/>
            <person name="Gentzbittel L."/>
            <person name="Childs K.L."/>
            <person name="Yandell M."/>
            <person name="Gundlach H."/>
            <person name="Mayer K.F."/>
            <person name="Schwartz D.C."/>
            <person name="Town C.D."/>
        </authorList>
    </citation>
    <scope>GENOME REANNOTATION</scope>
    <source>
        <strain evidence="2 3">cv. Jemalong A17</strain>
    </source>
</reference>
<gene>
    <name evidence="1" type="ordered locus">MTR_4g093100</name>
</gene>
<evidence type="ECO:0000313" key="2">
    <source>
        <dbReference type="EnsemblPlants" id="AES90563"/>
    </source>
</evidence>
<dbReference type="EnsemblPlants" id="AES90563">
    <property type="protein sequence ID" value="AES90563"/>
    <property type="gene ID" value="MTR_4g093100"/>
</dbReference>
<dbReference type="AlphaFoldDB" id="G7JU29"/>
<dbReference type="Proteomes" id="UP000002051">
    <property type="component" value="Chromosome 4"/>
</dbReference>
<keyword evidence="3" id="KW-1185">Reference proteome</keyword>
<accession>G7JU29</accession>
<name>G7JU29_MEDTR</name>
<reference evidence="2" key="3">
    <citation type="submission" date="2015-04" db="UniProtKB">
        <authorList>
            <consortium name="EnsemblPlants"/>
        </authorList>
    </citation>
    <scope>IDENTIFICATION</scope>
    <source>
        <strain evidence="2">cv. Jemalong A17</strain>
    </source>
</reference>
<dbReference type="EMBL" id="CM001220">
    <property type="protein sequence ID" value="AES90563.1"/>
    <property type="molecule type" value="Genomic_DNA"/>
</dbReference>
<sequence length="73" mass="7951">MVGRGEPKLENWKKVFEAPLPNLSSSMPGPTYLEGPLNSFAAILLSKKNTNSSVFTTTTSEDVSPSMSLLYSR</sequence>
<evidence type="ECO:0000313" key="3">
    <source>
        <dbReference type="Proteomes" id="UP000002051"/>
    </source>
</evidence>
<evidence type="ECO:0000313" key="1">
    <source>
        <dbReference type="EMBL" id="AES90563.1"/>
    </source>
</evidence>